<dbReference type="Pfam" id="PF20040">
    <property type="entry name" value="DUF6442"/>
    <property type="match status" value="1"/>
</dbReference>
<organism evidence="2 3">
    <name type="scientific">Clostridium diolis</name>
    <dbReference type="NCBI Taxonomy" id="223919"/>
    <lineage>
        <taxon>Bacteria</taxon>
        <taxon>Bacillati</taxon>
        <taxon>Bacillota</taxon>
        <taxon>Clostridia</taxon>
        <taxon>Eubacteriales</taxon>
        <taxon>Clostridiaceae</taxon>
        <taxon>Clostridium</taxon>
    </lineage>
</organism>
<protein>
    <recommendedName>
        <fullName evidence="4">DUF2157 domain-containing protein</fullName>
    </recommendedName>
</protein>
<keyword evidence="1" id="KW-0472">Membrane</keyword>
<accession>A0AAV3W0Z6</accession>
<sequence>MESNLEGLYIMQRKLGKNIDNKTWHDIIKVPSILVEKLKGGIYMNRDEILARSKKENLLNDERERYIQKSANQNSYFAVIIIFAIFSIILFIQKLITGGAFADYRVFSLALLIAMIGQSGTVYYYNRDKKVYLICTILEIIGAIAGMASIVGSGMGWF</sequence>
<reference evidence="2 3" key="1">
    <citation type="submission" date="2019-06" db="EMBL/GenBank/DDBJ databases">
        <title>Draft genome sequence of Clostridium diolis DSM 15410.</title>
        <authorList>
            <person name="Kobayashi H."/>
            <person name="Tanizawa Y."/>
            <person name="Tohno M."/>
        </authorList>
    </citation>
    <scope>NUCLEOTIDE SEQUENCE [LARGE SCALE GENOMIC DNA]</scope>
    <source>
        <strain evidence="2 3">DSM 15410</strain>
    </source>
</reference>
<gene>
    <name evidence="2" type="ORF">CDIOL_25280</name>
</gene>
<name>A0AAV3W0Z6_9CLOT</name>
<comment type="caution">
    <text evidence="2">The sequence shown here is derived from an EMBL/GenBank/DDBJ whole genome shotgun (WGS) entry which is preliminary data.</text>
</comment>
<dbReference type="InterPro" id="IPR045620">
    <property type="entry name" value="DUF6442"/>
</dbReference>
<keyword evidence="3" id="KW-1185">Reference proteome</keyword>
<evidence type="ECO:0008006" key="4">
    <source>
        <dbReference type="Google" id="ProtNLM"/>
    </source>
</evidence>
<feature type="transmembrane region" description="Helical" evidence="1">
    <location>
        <begin position="104"/>
        <end position="124"/>
    </location>
</feature>
<proteinExistence type="predicted"/>
<keyword evidence="1" id="KW-0812">Transmembrane</keyword>
<evidence type="ECO:0000256" key="1">
    <source>
        <dbReference type="SAM" id="Phobius"/>
    </source>
</evidence>
<feature type="transmembrane region" description="Helical" evidence="1">
    <location>
        <begin position="75"/>
        <end position="92"/>
    </location>
</feature>
<evidence type="ECO:0000313" key="2">
    <source>
        <dbReference type="EMBL" id="GEA31605.1"/>
    </source>
</evidence>
<dbReference type="AlphaFoldDB" id="A0AAV3W0Z6"/>
<evidence type="ECO:0000313" key="3">
    <source>
        <dbReference type="Proteomes" id="UP000325212"/>
    </source>
</evidence>
<feature type="transmembrane region" description="Helical" evidence="1">
    <location>
        <begin position="131"/>
        <end position="152"/>
    </location>
</feature>
<dbReference type="Proteomes" id="UP000325212">
    <property type="component" value="Unassembled WGS sequence"/>
</dbReference>
<dbReference type="RefSeq" id="WP_039769142.1">
    <property type="nucleotide sequence ID" value="NZ_BJLA01000008.1"/>
</dbReference>
<keyword evidence="1" id="KW-1133">Transmembrane helix</keyword>
<dbReference type="EMBL" id="BJLA01000008">
    <property type="protein sequence ID" value="GEA31605.1"/>
    <property type="molecule type" value="Genomic_DNA"/>
</dbReference>